<dbReference type="InterPro" id="IPR050695">
    <property type="entry name" value="N-acetylmuramoyl_amidase_3"/>
</dbReference>
<evidence type="ECO:0000259" key="5">
    <source>
        <dbReference type="PROSITE" id="PS51272"/>
    </source>
</evidence>
<dbReference type="InterPro" id="IPR036028">
    <property type="entry name" value="SH3-like_dom_sf"/>
</dbReference>
<dbReference type="Pfam" id="PF08239">
    <property type="entry name" value="SH3_3"/>
    <property type="match status" value="2"/>
</dbReference>
<evidence type="ECO:0000313" key="7">
    <source>
        <dbReference type="EMBL" id="OCS84232.1"/>
    </source>
</evidence>
<dbReference type="Pfam" id="PF00395">
    <property type="entry name" value="SLH"/>
    <property type="match status" value="3"/>
</dbReference>
<protein>
    <submittedName>
        <fullName evidence="7">N-acetylmuramoyl-L-alanine amidase</fullName>
    </submittedName>
</protein>
<dbReference type="EMBL" id="MATO01000081">
    <property type="protein sequence ID" value="OCS84232.1"/>
    <property type="molecule type" value="Genomic_DNA"/>
</dbReference>
<dbReference type="PANTHER" id="PTHR30404">
    <property type="entry name" value="N-ACETYLMURAMOYL-L-ALANINE AMIDASE"/>
    <property type="match status" value="1"/>
</dbReference>
<evidence type="ECO:0000256" key="3">
    <source>
        <dbReference type="SAM" id="MobiDB-lite"/>
    </source>
</evidence>
<dbReference type="AlphaFoldDB" id="A0A1C0YAN4"/>
<feature type="domain" description="SLH" evidence="5">
    <location>
        <begin position="20"/>
        <end position="87"/>
    </location>
</feature>
<dbReference type="GO" id="GO:0071555">
    <property type="term" value="P:cell wall organization"/>
    <property type="evidence" value="ECO:0007669"/>
    <property type="project" value="UniProtKB-KW"/>
</dbReference>
<keyword evidence="8" id="KW-1185">Reference proteome</keyword>
<accession>A0A1C0YAN4</accession>
<dbReference type="PROSITE" id="PS51781">
    <property type="entry name" value="SH3B"/>
    <property type="match status" value="2"/>
</dbReference>
<comment type="caution">
    <text evidence="7">The sequence shown here is derived from an EMBL/GenBank/DDBJ whole genome shotgun (WGS) entry which is preliminary data.</text>
</comment>
<evidence type="ECO:0000259" key="6">
    <source>
        <dbReference type="PROSITE" id="PS51781"/>
    </source>
</evidence>
<gene>
    <name evidence="7" type="ORF">A6K76_15910</name>
</gene>
<feature type="region of interest" description="Disordered" evidence="3">
    <location>
        <begin position="366"/>
        <end position="387"/>
    </location>
</feature>
<feature type="chain" id="PRO_5008648996" evidence="4">
    <location>
        <begin position="21"/>
        <end position="646"/>
    </location>
</feature>
<keyword evidence="2" id="KW-0961">Cell wall biogenesis/degradation</keyword>
<dbReference type="SMART" id="SM00287">
    <property type="entry name" value="SH3b"/>
    <property type="match status" value="3"/>
</dbReference>
<dbReference type="InterPro" id="IPR003646">
    <property type="entry name" value="SH3-like_bac-type"/>
</dbReference>
<evidence type="ECO:0000256" key="1">
    <source>
        <dbReference type="ARBA" id="ARBA00022801"/>
    </source>
</evidence>
<keyword evidence="4" id="KW-0732">Signal</keyword>
<feature type="domain" description="SH3b" evidence="6">
    <location>
        <begin position="394"/>
        <end position="457"/>
    </location>
</feature>
<organism evidence="7 8">
    <name type="scientific">Caryophanon latum</name>
    <dbReference type="NCBI Taxonomy" id="33977"/>
    <lineage>
        <taxon>Bacteria</taxon>
        <taxon>Bacillati</taxon>
        <taxon>Bacillota</taxon>
        <taxon>Bacilli</taxon>
        <taxon>Bacillales</taxon>
        <taxon>Caryophanaceae</taxon>
        <taxon>Caryophanon</taxon>
    </lineage>
</organism>
<keyword evidence="1" id="KW-0378">Hydrolase</keyword>
<dbReference type="SUPFAM" id="SSF50044">
    <property type="entry name" value="SH3-domain"/>
    <property type="match status" value="1"/>
</dbReference>
<evidence type="ECO:0000256" key="4">
    <source>
        <dbReference type="SAM" id="SignalP"/>
    </source>
</evidence>
<dbReference type="PROSITE" id="PS51272">
    <property type="entry name" value="SLH"/>
    <property type="match status" value="2"/>
</dbReference>
<dbReference type="Gene3D" id="3.40.630.40">
    <property type="entry name" value="Zn-dependent exopeptidases"/>
    <property type="match status" value="1"/>
</dbReference>
<dbReference type="SUPFAM" id="SSF53187">
    <property type="entry name" value="Zn-dependent exopeptidases"/>
    <property type="match status" value="1"/>
</dbReference>
<proteinExistence type="predicted"/>
<dbReference type="GO" id="GO:0030288">
    <property type="term" value="C:outer membrane-bounded periplasmic space"/>
    <property type="evidence" value="ECO:0007669"/>
    <property type="project" value="TreeGrafter"/>
</dbReference>
<feature type="signal peptide" evidence="4">
    <location>
        <begin position="1"/>
        <end position="20"/>
    </location>
</feature>
<dbReference type="Pfam" id="PF01520">
    <property type="entry name" value="Amidase_3"/>
    <property type="match status" value="1"/>
</dbReference>
<sequence>MALFAFVMMLSFVFSTTANAQSQFTDVPIGADGYEEINYLVELGVIKGYKQKDGTTIYKPNNAVTRAQAAKMVIEATGREPLAVKTASFIDVHVGTEQSGYIERAMDLGLFNVKKGGYFWPNKPLTRDEMSFVLAKAFGLNVDATSGYASGFSDITSAHTYYKYINAIYYNGITTGDSGKYLPNNTVTRKHFALFVSRANSDAFRLDLPIQGVDVDSNDQVIAQVKVATADLNVRQKPTAVSPNIIGRVKTGDILSVYGQEGNWLKVYYEGKYGYVSQSYVKFLNASGKEIGNATGEVVANAATVQAYSQPATTAAKVGTFAKGAKITVYETLDGWYLTKVGSLPAYVQIGDTNVIVVEQQPPVVTKPEETKPVDKAPAPPAAEKPTINNEAGVVKGRVTVGGLHVRAAASPSAKSYGKLGVGNIVTVHSISNYWAHVTTHSGIKGYVHKSYLKLLNQSGSVVKNRVIVLDPGHGGKDPGAVSGSYTEKSIVLKVSNLVKQKLEAQGAKVKMTRTGDTYPSLPERVAFSKNNYAEIFVSIHVNAASSTAATGAETFYSVSTGDMYKEDIDLATFVNNQIVKNAEMKNRGVRKYPYYVINNMDIPSILVELGFISNPQDRAKLVSNEYIEIYAQSIYNGIIQYYSKQ</sequence>
<dbReference type="PANTHER" id="PTHR30404:SF0">
    <property type="entry name" value="N-ACETYLMURAMOYL-L-ALANINE AMIDASE AMIC"/>
    <property type="match status" value="1"/>
</dbReference>
<dbReference type="SMART" id="SM00646">
    <property type="entry name" value="Ami_3"/>
    <property type="match status" value="1"/>
</dbReference>
<name>A0A1C0YAN4_9BACL</name>
<feature type="domain" description="SLH" evidence="5">
    <location>
        <begin position="148"/>
        <end position="210"/>
    </location>
</feature>
<reference evidence="7 8" key="1">
    <citation type="submission" date="2016-07" db="EMBL/GenBank/DDBJ databases">
        <title>Caryophanon latum genome sequencing.</title>
        <authorList>
            <person name="Verma A."/>
            <person name="Pal Y."/>
            <person name="Krishnamurthi S."/>
        </authorList>
    </citation>
    <scope>NUCLEOTIDE SEQUENCE [LARGE SCALE GENOMIC DNA]</scope>
    <source>
        <strain evidence="7 8">DSM 14151</strain>
    </source>
</reference>
<dbReference type="Proteomes" id="UP000093482">
    <property type="component" value="Unassembled WGS sequence"/>
</dbReference>
<evidence type="ECO:0000313" key="8">
    <source>
        <dbReference type="Proteomes" id="UP000093482"/>
    </source>
</evidence>
<dbReference type="CDD" id="cd02696">
    <property type="entry name" value="MurNAc-LAA"/>
    <property type="match status" value="1"/>
</dbReference>
<feature type="domain" description="SH3b" evidence="6">
    <location>
        <begin position="220"/>
        <end position="285"/>
    </location>
</feature>
<dbReference type="GO" id="GO:0009253">
    <property type="term" value="P:peptidoglycan catabolic process"/>
    <property type="evidence" value="ECO:0007669"/>
    <property type="project" value="InterPro"/>
</dbReference>
<dbReference type="InterPro" id="IPR001119">
    <property type="entry name" value="SLH_dom"/>
</dbReference>
<dbReference type="GO" id="GO:0008745">
    <property type="term" value="F:N-acetylmuramoyl-L-alanine amidase activity"/>
    <property type="evidence" value="ECO:0007669"/>
    <property type="project" value="InterPro"/>
</dbReference>
<dbReference type="Gene3D" id="2.30.30.40">
    <property type="entry name" value="SH3 Domains"/>
    <property type="match status" value="2"/>
</dbReference>
<evidence type="ECO:0000256" key="2">
    <source>
        <dbReference type="ARBA" id="ARBA00023316"/>
    </source>
</evidence>
<dbReference type="InterPro" id="IPR002508">
    <property type="entry name" value="MurNAc-LAA_cat"/>
</dbReference>